<evidence type="ECO:0000256" key="5">
    <source>
        <dbReference type="ARBA" id="ARBA00022519"/>
    </source>
</evidence>
<keyword evidence="7" id="KW-0653">Protein transport</keyword>
<protein>
    <recommendedName>
        <fullName evidence="12">TonB C-terminal domain-containing protein</fullName>
    </recommendedName>
</protein>
<dbReference type="Proteomes" id="UP000658258">
    <property type="component" value="Unassembled WGS sequence"/>
</dbReference>
<evidence type="ECO:0000256" key="7">
    <source>
        <dbReference type="ARBA" id="ARBA00022927"/>
    </source>
</evidence>
<keyword evidence="6" id="KW-0812">Transmembrane</keyword>
<dbReference type="EMBL" id="BNAG01000004">
    <property type="protein sequence ID" value="GHE70227.1"/>
    <property type="molecule type" value="Genomic_DNA"/>
</dbReference>
<dbReference type="PROSITE" id="PS52015">
    <property type="entry name" value="TONB_CTD"/>
    <property type="match status" value="1"/>
</dbReference>
<keyword evidence="8" id="KW-1133">Transmembrane helix</keyword>
<evidence type="ECO:0000256" key="3">
    <source>
        <dbReference type="ARBA" id="ARBA00022448"/>
    </source>
</evidence>
<evidence type="ECO:0000256" key="10">
    <source>
        <dbReference type="SAM" id="MobiDB-lite"/>
    </source>
</evidence>
<dbReference type="Pfam" id="PF03544">
    <property type="entry name" value="TonB_C"/>
    <property type="match status" value="1"/>
</dbReference>
<comment type="similarity">
    <text evidence="2">Belongs to the TonB family.</text>
</comment>
<keyword evidence="9" id="KW-0472">Membrane</keyword>
<dbReference type="RefSeq" id="WP_189630851.1">
    <property type="nucleotide sequence ID" value="NZ_BNAG01000004.1"/>
</dbReference>
<dbReference type="PANTHER" id="PTHR33446">
    <property type="entry name" value="PROTEIN TONB-RELATED"/>
    <property type="match status" value="1"/>
</dbReference>
<evidence type="ECO:0000256" key="2">
    <source>
        <dbReference type="ARBA" id="ARBA00006555"/>
    </source>
</evidence>
<proteinExistence type="inferred from homology"/>
<accession>A0ABQ3IAM8</accession>
<keyword evidence="14" id="KW-1185">Reference proteome</keyword>
<keyword evidence="3" id="KW-0813">Transport</keyword>
<keyword evidence="5" id="KW-0997">Cell inner membrane</keyword>
<sequence>MKKLLLLALAAFVFSCSDSELFIEPQEDISVAYLEVEKPVSIDQVFTVVDEQPIYPGGIDAWHNHLLTNLTYPEKAKEKGVEGNVYLSFVVDKTGELRDFKVMRGIGAGCDEEALRVLMESEKWVPGKQQGEPVSARMQLRIAFKLSEGDKGPSSISVEEEEEIVEN</sequence>
<dbReference type="Gene3D" id="3.30.1150.10">
    <property type="match status" value="1"/>
</dbReference>
<comment type="subcellular location">
    <subcellularLocation>
        <location evidence="1">Cell inner membrane</location>
        <topology evidence="1">Single-pass membrane protein</topology>
        <orientation evidence="1">Periplasmic side</orientation>
    </subcellularLocation>
</comment>
<organism evidence="13 14">
    <name type="scientific">Roseivirga thermotolerans</name>
    <dbReference type="NCBI Taxonomy" id="1758176"/>
    <lineage>
        <taxon>Bacteria</taxon>
        <taxon>Pseudomonadati</taxon>
        <taxon>Bacteroidota</taxon>
        <taxon>Cytophagia</taxon>
        <taxon>Cytophagales</taxon>
        <taxon>Roseivirgaceae</taxon>
        <taxon>Roseivirga</taxon>
    </lineage>
</organism>
<keyword evidence="4" id="KW-1003">Cell membrane</keyword>
<dbReference type="InterPro" id="IPR006260">
    <property type="entry name" value="TonB/TolA_C"/>
</dbReference>
<evidence type="ECO:0000256" key="11">
    <source>
        <dbReference type="SAM" id="SignalP"/>
    </source>
</evidence>
<comment type="caution">
    <text evidence="13">The sequence shown here is derived from an EMBL/GenBank/DDBJ whole genome shotgun (WGS) entry which is preliminary data.</text>
</comment>
<feature type="signal peptide" evidence="11">
    <location>
        <begin position="1"/>
        <end position="19"/>
    </location>
</feature>
<feature type="chain" id="PRO_5047007336" description="TonB C-terminal domain-containing protein" evidence="11">
    <location>
        <begin position="20"/>
        <end position="167"/>
    </location>
</feature>
<name>A0ABQ3IAM8_9BACT</name>
<dbReference type="PROSITE" id="PS51257">
    <property type="entry name" value="PROKAR_LIPOPROTEIN"/>
    <property type="match status" value="1"/>
</dbReference>
<keyword evidence="11" id="KW-0732">Signal</keyword>
<evidence type="ECO:0000256" key="6">
    <source>
        <dbReference type="ARBA" id="ARBA00022692"/>
    </source>
</evidence>
<dbReference type="SUPFAM" id="SSF74653">
    <property type="entry name" value="TolA/TonB C-terminal domain"/>
    <property type="match status" value="1"/>
</dbReference>
<dbReference type="InterPro" id="IPR051045">
    <property type="entry name" value="TonB-dependent_transducer"/>
</dbReference>
<gene>
    <name evidence="13" type="ORF">GCM10011340_27360</name>
</gene>
<evidence type="ECO:0000259" key="12">
    <source>
        <dbReference type="PROSITE" id="PS52015"/>
    </source>
</evidence>
<evidence type="ECO:0000256" key="1">
    <source>
        <dbReference type="ARBA" id="ARBA00004383"/>
    </source>
</evidence>
<evidence type="ECO:0000256" key="9">
    <source>
        <dbReference type="ARBA" id="ARBA00023136"/>
    </source>
</evidence>
<evidence type="ECO:0000256" key="4">
    <source>
        <dbReference type="ARBA" id="ARBA00022475"/>
    </source>
</evidence>
<evidence type="ECO:0000256" key="8">
    <source>
        <dbReference type="ARBA" id="ARBA00022989"/>
    </source>
</evidence>
<evidence type="ECO:0000313" key="14">
    <source>
        <dbReference type="Proteomes" id="UP000658258"/>
    </source>
</evidence>
<evidence type="ECO:0000313" key="13">
    <source>
        <dbReference type="EMBL" id="GHE70227.1"/>
    </source>
</evidence>
<feature type="region of interest" description="Disordered" evidence="10">
    <location>
        <begin position="148"/>
        <end position="167"/>
    </location>
</feature>
<reference evidence="14" key="1">
    <citation type="journal article" date="2019" name="Int. J. Syst. Evol. Microbiol.">
        <title>The Global Catalogue of Microorganisms (GCM) 10K type strain sequencing project: providing services to taxonomists for standard genome sequencing and annotation.</title>
        <authorList>
            <consortium name="The Broad Institute Genomics Platform"/>
            <consortium name="The Broad Institute Genome Sequencing Center for Infectious Disease"/>
            <person name="Wu L."/>
            <person name="Ma J."/>
        </authorList>
    </citation>
    <scope>NUCLEOTIDE SEQUENCE [LARGE SCALE GENOMIC DNA]</scope>
    <source>
        <strain evidence="14">CGMCC 1.15111</strain>
    </source>
</reference>
<dbReference type="NCBIfam" id="TIGR01352">
    <property type="entry name" value="tonB_Cterm"/>
    <property type="match status" value="1"/>
</dbReference>
<feature type="domain" description="TonB C-terminal" evidence="12">
    <location>
        <begin position="57"/>
        <end position="153"/>
    </location>
</feature>
<dbReference type="InterPro" id="IPR037682">
    <property type="entry name" value="TonB_C"/>
</dbReference>
<feature type="compositionally biased region" description="Acidic residues" evidence="10">
    <location>
        <begin position="158"/>
        <end position="167"/>
    </location>
</feature>
<dbReference type="PANTHER" id="PTHR33446:SF2">
    <property type="entry name" value="PROTEIN TONB"/>
    <property type="match status" value="1"/>
</dbReference>